<protein>
    <submittedName>
        <fullName evidence="7">NADH dehydrogenase</fullName>
        <ecNumber evidence="7">1.6.99.3</ecNumber>
    </submittedName>
</protein>
<name>A0A839V6A0_9GAMM</name>
<dbReference type="PANTHER" id="PTHR42913">
    <property type="entry name" value="APOPTOSIS-INDUCING FACTOR 1"/>
    <property type="match status" value="1"/>
</dbReference>
<dbReference type="InterPro" id="IPR051169">
    <property type="entry name" value="NADH-Q_oxidoreductase"/>
</dbReference>
<dbReference type="AlphaFoldDB" id="A0A839V6A0"/>
<evidence type="ECO:0000256" key="3">
    <source>
        <dbReference type="ARBA" id="ARBA00022630"/>
    </source>
</evidence>
<dbReference type="SUPFAM" id="SSF51905">
    <property type="entry name" value="FAD/NAD(P)-binding domain"/>
    <property type="match status" value="2"/>
</dbReference>
<keyword evidence="3" id="KW-0285">Flavoprotein</keyword>
<dbReference type="EC" id="1.6.99.3" evidence="7"/>
<dbReference type="Gene3D" id="3.50.50.100">
    <property type="match status" value="1"/>
</dbReference>
<sequence length="409" mass="45110">MSTRIVILGGGQAGYLLFSKLACRRDEEIEVTLIEQKARHELHHLLHLYAVGLVDTSEVSRPIDAMLRTTRLVHDEVMDIDPENNRVIGRRTSTPYDLLVIALGAMVDFRGVEGAAKHALPLRSIADAERIRCSVRNLVLTGSRHSIVVVGGGPSGVSLASTLADVTANECTSSEHTNLILVEDGDSLLKGWGPLFRDRTESILREKEVYIACGAPVERVDESSVTTSTGTFRSSLTLWTAGVKAPGCIRPEIFEWSQGGRLVVDDHCRVSHHSNIFAIGDVSYPLHPDGRSFPQCSQLAVTQAHYLAEALCSLVDGRPVEPFQCGDWRSSRALLVGKDRFVSQIDEHVLSGSFEEITAELSRLARTAPELLPYLDTLLKEELERRKRELAFLERKLAHELGHRPTGSV</sequence>
<evidence type="ECO:0000256" key="1">
    <source>
        <dbReference type="ARBA" id="ARBA00001974"/>
    </source>
</evidence>
<keyword evidence="5 7" id="KW-0560">Oxidoreductase</keyword>
<dbReference type="PANTHER" id="PTHR42913:SF3">
    <property type="entry name" value="64 KDA MITOCHONDRIAL NADH DEHYDROGENASE (EUROFUNG)"/>
    <property type="match status" value="1"/>
</dbReference>
<accession>A0A839V6A0</accession>
<proteinExistence type="inferred from homology"/>
<keyword evidence="4" id="KW-0274">FAD</keyword>
<dbReference type="PRINTS" id="PR00411">
    <property type="entry name" value="PNDRDTASEI"/>
</dbReference>
<comment type="cofactor">
    <cofactor evidence="1">
        <name>FAD</name>
        <dbReference type="ChEBI" id="CHEBI:57692"/>
    </cofactor>
</comment>
<evidence type="ECO:0000259" key="6">
    <source>
        <dbReference type="Pfam" id="PF07992"/>
    </source>
</evidence>
<comment type="similarity">
    <text evidence="2">Belongs to the NADH dehydrogenase family.</text>
</comment>
<organism evidence="7 8">
    <name type="scientific">Halomonas cerina</name>
    <dbReference type="NCBI Taxonomy" id="447424"/>
    <lineage>
        <taxon>Bacteria</taxon>
        <taxon>Pseudomonadati</taxon>
        <taxon>Pseudomonadota</taxon>
        <taxon>Gammaproteobacteria</taxon>
        <taxon>Oceanospirillales</taxon>
        <taxon>Halomonadaceae</taxon>
        <taxon>Halomonas</taxon>
    </lineage>
</organism>
<evidence type="ECO:0000313" key="8">
    <source>
        <dbReference type="Proteomes" id="UP000547614"/>
    </source>
</evidence>
<evidence type="ECO:0000313" key="7">
    <source>
        <dbReference type="EMBL" id="MBB3190942.1"/>
    </source>
</evidence>
<dbReference type="PRINTS" id="PR00368">
    <property type="entry name" value="FADPNR"/>
</dbReference>
<feature type="domain" description="FAD/NAD(P)-binding" evidence="6">
    <location>
        <begin position="4"/>
        <end position="291"/>
    </location>
</feature>
<evidence type="ECO:0000256" key="4">
    <source>
        <dbReference type="ARBA" id="ARBA00022827"/>
    </source>
</evidence>
<dbReference type="Pfam" id="PF07992">
    <property type="entry name" value="Pyr_redox_2"/>
    <property type="match status" value="1"/>
</dbReference>
<reference evidence="7 8" key="1">
    <citation type="submission" date="2020-08" db="EMBL/GenBank/DDBJ databases">
        <title>Genomic Encyclopedia of Type Strains, Phase III (KMG-III): the genomes of soil and plant-associated and newly described type strains.</title>
        <authorList>
            <person name="Whitman W."/>
        </authorList>
    </citation>
    <scope>NUCLEOTIDE SEQUENCE [LARGE SCALE GENOMIC DNA]</scope>
    <source>
        <strain evidence="7 8">CECT 7282</strain>
    </source>
</reference>
<evidence type="ECO:0000256" key="5">
    <source>
        <dbReference type="ARBA" id="ARBA00023002"/>
    </source>
</evidence>
<dbReference type="Proteomes" id="UP000547614">
    <property type="component" value="Unassembled WGS sequence"/>
</dbReference>
<dbReference type="InterPro" id="IPR023753">
    <property type="entry name" value="FAD/NAD-binding_dom"/>
</dbReference>
<dbReference type="RefSeq" id="WP_183325732.1">
    <property type="nucleotide sequence ID" value="NZ_JACHXP010000009.1"/>
</dbReference>
<dbReference type="GO" id="GO:0003955">
    <property type="term" value="F:NAD(P)H dehydrogenase (quinone) activity"/>
    <property type="evidence" value="ECO:0007669"/>
    <property type="project" value="TreeGrafter"/>
</dbReference>
<keyword evidence="8" id="KW-1185">Reference proteome</keyword>
<dbReference type="GO" id="GO:0019646">
    <property type="term" value="P:aerobic electron transport chain"/>
    <property type="evidence" value="ECO:0007669"/>
    <property type="project" value="TreeGrafter"/>
</dbReference>
<dbReference type="EMBL" id="JACHXP010000009">
    <property type="protein sequence ID" value="MBB3190942.1"/>
    <property type="molecule type" value="Genomic_DNA"/>
</dbReference>
<evidence type="ECO:0000256" key="2">
    <source>
        <dbReference type="ARBA" id="ARBA00005272"/>
    </source>
</evidence>
<dbReference type="InterPro" id="IPR036188">
    <property type="entry name" value="FAD/NAD-bd_sf"/>
</dbReference>
<gene>
    <name evidence="7" type="ORF">FHR94_002183</name>
</gene>
<comment type="caution">
    <text evidence="7">The sequence shown here is derived from an EMBL/GenBank/DDBJ whole genome shotgun (WGS) entry which is preliminary data.</text>
</comment>